<reference evidence="2" key="1">
    <citation type="journal article" date="2014" name="Proc. Natl. Acad. Sci. U.S.A.">
        <title>Extensive sampling of basidiomycete genomes demonstrates inadequacy of the white-rot/brown-rot paradigm for wood decay fungi.</title>
        <authorList>
            <person name="Riley R."/>
            <person name="Salamov A.A."/>
            <person name="Brown D.W."/>
            <person name="Nagy L.G."/>
            <person name="Floudas D."/>
            <person name="Held B.W."/>
            <person name="Levasseur A."/>
            <person name="Lombard V."/>
            <person name="Morin E."/>
            <person name="Otillar R."/>
            <person name="Lindquist E.A."/>
            <person name="Sun H."/>
            <person name="LaButti K.M."/>
            <person name="Schmutz J."/>
            <person name="Jabbour D."/>
            <person name="Luo H."/>
            <person name="Baker S.E."/>
            <person name="Pisabarro A.G."/>
            <person name="Walton J.D."/>
            <person name="Blanchette R.A."/>
            <person name="Henrissat B."/>
            <person name="Martin F."/>
            <person name="Cullen D."/>
            <person name="Hibbett D.S."/>
            <person name="Grigoriev I.V."/>
        </authorList>
    </citation>
    <scope>NUCLEOTIDE SEQUENCE [LARGE SCALE GENOMIC DNA]</scope>
    <source>
        <strain evidence="2">FD-172 SS1</strain>
    </source>
</reference>
<protein>
    <recommendedName>
        <fullName evidence="3">Arylsulfotransferase (ASST)</fullName>
    </recommendedName>
</protein>
<dbReference type="InParanoid" id="A0A067LRC0"/>
<keyword evidence="2" id="KW-1185">Reference proteome</keyword>
<dbReference type="InterPro" id="IPR010262">
    <property type="entry name" value="Arylsulfotransferase_bact"/>
</dbReference>
<dbReference type="Proteomes" id="UP000027195">
    <property type="component" value="Unassembled WGS sequence"/>
</dbReference>
<dbReference type="EMBL" id="KL198191">
    <property type="protein sequence ID" value="KDQ05763.1"/>
    <property type="molecule type" value="Genomic_DNA"/>
</dbReference>
<evidence type="ECO:0000313" key="2">
    <source>
        <dbReference type="Proteomes" id="UP000027195"/>
    </source>
</evidence>
<dbReference type="Pfam" id="PF05935">
    <property type="entry name" value="Arylsulfotrans"/>
    <property type="match status" value="1"/>
</dbReference>
<name>A0A067LRC0_BOTB1</name>
<evidence type="ECO:0000313" key="1">
    <source>
        <dbReference type="EMBL" id="KDQ05763.1"/>
    </source>
</evidence>
<dbReference type="OrthoDB" id="202289at2759"/>
<feature type="non-terminal residue" evidence="1">
    <location>
        <position position="370"/>
    </location>
</feature>
<gene>
    <name evidence="1" type="ORF">BOTBODRAFT_182244</name>
</gene>
<accession>A0A067LRC0</accession>
<dbReference type="HOGENOM" id="CLU_036882_0_0_1"/>
<proteinExistence type="predicted"/>
<sequence>MSSESTYLIDAHGRMVHSWTSPSGLPPGMSAYMLEDGDLLRTVNLGTNFDHDGNGVAGKIERLSWDSEMEWEWFYPGETNRSHHDIEPLPNGNFLMIAWDFKSEAEAQQAGRNPNKMSQNTLWPDKIVEVQPVGTDQANIVWEWNIWDHLIQEYDSTKDNYGVVADHPELLDINFVDSPDHFNPYKSDWMHCNGIDYNPILDQIALSCRNVNEIYIIDHSTTTEEAAGHTGGNSGKGGDLLYRWGNPEAYRAGTNDDQQLFGQHDVQWINEGRLGAGDLIVFNNGHGRDYSSADVISPPLVNGEYVLQSGSSWGPAGPSWSWDQGTSMFASSLGGVERLENGNTLVTWGVRGTLFEVNPEGEVVWKYINP</sequence>
<dbReference type="GO" id="GO:0004062">
    <property type="term" value="F:aryl sulfotransferase activity"/>
    <property type="evidence" value="ECO:0007669"/>
    <property type="project" value="InterPro"/>
</dbReference>
<dbReference type="PANTHER" id="PTHR35340">
    <property type="entry name" value="PQQ ENZYME REPEAT PROTEIN-RELATED"/>
    <property type="match status" value="1"/>
</dbReference>
<dbReference type="PANTHER" id="PTHR35340:SF5">
    <property type="entry name" value="ASST-DOMAIN-CONTAINING PROTEIN"/>
    <property type="match status" value="1"/>
</dbReference>
<organism evidence="1 2">
    <name type="scientific">Botryobasidium botryosum (strain FD-172 SS1)</name>
    <dbReference type="NCBI Taxonomy" id="930990"/>
    <lineage>
        <taxon>Eukaryota</taxon>
        <taxon>Fungi</taxon>
        <taxon>Dikarya</taxon>
        <taxon>Basidiomycota</taxon>
        <taxon>Agaricomycotina</taxon>
        <taxon>Agaricomycetes</taxon>
        <taxon>Cantharellales</taxon>
        <taxon>Botryobasidiaceae</taxon>
        <taxon>Botryobasidium</taxon>
    </lineage>
</organism>
<dbReference type="InterPro" id="IPR053143">
    <property type="entry name" value="Arylsulfate_ST"/>
</dbReference>
<dbReference type="AlphaFoldDB" id="A0A067LRC0"/>
<evidence type="ECO:0008006" key="3">
    <source>
        <dbReference type="Google" id="ProtNLM"/>
    </source>
</evidence>